<keyword evidence="5" id="KW-1185">Reference proteome</keyword>
<dbReference type="EMBL" id="JXTB01000140">
    <property type="protein sequence ID" value="PON59462.1"/>
    <property type="molecule type" value="Genomic_DNA"/>
</dbReference>
<protein>
    <submittedName>
        <fullName evidence="4">Lateral organ boundaries domain containing protein</fullName>
    </submittedName>
</protein>
<dbReference type="AlphaFoldDB" id="A0A2P5CEI3"/>
<feature type="compositionally biased region" description="Basic and acidic residues" evidence="2">
    <location>
        <begin position="260"/>
        <end position="276"/>
    </location>
</feature>
<comment type="similarity">
    <text evidence="1">Belongs to the LOB domain-containing protein family.</text>
</comment>
<dbReference type="Proteomes" id="UP000237105">
    <property type="component" value="Unassembled WGS sequence"/>
</dbReference>
<evidence type="ECO:0000256" key="2">
    <source>
        <dbReference type="SAM" id="MobiDB-lite"/>
    </source>
</evidence>
<comment type="caution">
    <text evidence="4">The sequence shown here is derived from an EMBL/GenBank/DDBJ whole genome shotgun (WGS) entry which is preliminary data.</text>
</comment>
<name>A0A2P5CEI3_PARAD</name>
<dbReference type="PROSITE" id="PS50891">
    <property type="entry name" value="LOB"/>
    <property type="match status" value="1"/>
</dbReference>
<feature type="domain" description="LOB" evidence="3">
    <location>
        <begin position="9"/>
        <end position="110"/>
    </location>
</feature>
<dbReference type="OrthoDB" id="1893065at2759"/>
<dbReference type="PANTHER" id="PTHR31301">
    <property type="entry name" value="LOB DOMAIN-CONTAINING PROTEIN 4-RELATED"/>
    <property type="match status" value="1"/>
</dbReference>
<dbReference type="PANTHER" id="PTHR31301:SF21">
    <property type="entry name" value="LOB DOMAIN-CONTAINING PROTEIN 27-RELATED"/>
    <property type="match status" value="1"/>
</dbReference>
<dbReference type="STRING" id="3476.A0A2P5CEI3"/>
<evidence type="ECO:0000259" key="3">
    <source>
        <dbReference type="PROSITE" id="PS50891"/>
    </source>
</evidence>
<evidence type="ECO:0000313" key="4">
    <source>
        <dbReference type="EMBL" id="PON59462.1"/>
    </source>
</evidence>
<sequence length="276" mass="31401">MTIKGGTSQACAACKYQRRKCSKDCTLAPFFPADQPEKFQYAHRLFGVRNINNILKQVSPQHKQDAMTSIIFESAMRARFPVHGCLGIIKQLQTQLEQHLEELRLVHKSLAICKDQYQQQQIQCSSNDDVPIQQYIHHQFNSASLPMFSNYESLPVFSNHGSLTEGINNSIYISGDQGHHEYFAKPITIQNPSSNDVEPALQQTLFASQLQYPSQQEVDVSYYGDIPFGTMADDRQSFIESKEHCESSAESSLKKAIQMKNEHSSTERHQKNEPKE</sequence>
<gene>
    <name evidence="4" type="ORF">PanWU01x14_159720</name>
</gene>
<reference evidence="5" key="1">
    <citation type="submission" date="2016-06" db="EMBL/GenBank/DDBJ databases">
        <title>Parallel loss of symbiosis genes in relatives of nitrogen-fixing non-legume Parasponia.</title>
        <authorList>
            <person name="Van Velzen R."/>
            <person name="Holmer R."/>
            <person name="Bu F."/>
            <person name="Rutten L."/>
            <person name="Van Zeijl A."/>
            <person name="Liu W."/>
            <person name="Santuari L."/>
            <person name="Cao Q."/>
            <person name="Sharma T."/>
            <person name="Shen D."/>
            <person name="Roswanjaya Y."/>
            <person name="Wardhani T."/>
            <person name="Kalhor M.S."/>
            <person name="Jansen J."/>
            <person name="Van den Hoogen J."/>
            <person name="Gungor B."/>
            <person name="Hartog M."/>
            <person name="Hontelez J."/>
            <person name="Verver J."/>
            <person name="Yang W.-C."/>
            <person name="Schijlen E."/>
            <person name="Repin R."/>
            <person name="Schilthuizen M."/>
            <person name="Schranz E."/>
            <person name="Heidstra R."/>
            <person name="Miyata K."/>
            <person name="Fedorova E."/>
            <person name="Kohlen W."/>
            <person name="Bisseling T."/>
            <person name="Smit S."/>
            <person name="Geurts R."/>
        </authorList>
    </citation>
    <scope>NUCLEOTIDE SEQUENCE [LARGE SCALE GENOMIC DNA]</scope>
    <source>
        <strain evidence="5">cv. WU1-14</strain>
    </source>
</reference>
<dbReference type="InterPro" id="IPR004883">
    <property type="entry name" value="LOB"/>
</dbReference>
<organism evidence="4 5">
    <name type="scientific">Parasponia andersonii</name>
    <name type="common">Sponia andersonii</name>
    <dbReference type="NCBI Taxonomy" id="3476"/>
    <lineage>
        <taxon>Eukaryota</taxon>
        <taxon>Viridiplantae</taxon>
        <taxon>Streptophyta</taxon>
        <taxon>Embryophyta</taxon>
        <taxon>Tracheophyta</taxon>
        <taxon>Spermatophyta</taxon>
        <taxon>Magnoliopsida</taxon>
        <taxon>eudicotyledons</taxon>
        <taxon>Gunneridae</taxon>
        <taxon>Pentapetalae</taxon>
        <taxon>rosids</taxon>
        <taxon>fabids</taxon>
        <taxon>Rosales</taxon>
        <taxon>Cannabaceae</taxon>
        <taxon>Parasponia</taxon>
    </lineage>
</organism>
<accession>A0A2P5CEI3</accession>
<proteinExistence type="inferred from homology"/>
<evidence type="ECO:0000256" key="1">
    <source>
        <dbReference type="ARBA" id="ARBA00005474"/>
    </source>
</evidence>
<feature type="region of interest" description="Disordered" evidence="2">
    <location>
        <begin position="241"/>
        <end position="276"/>
    </location>
</feature>
<dbReference type="Pfam" id="PF03195">
    <property type="entry name" value="LOB"/>
    <property type="match status" value="1"/>
</dbReference>
<evidence type="ECO:0000313" key="5">
    <source>
        <dbReference type="Proteomes" id="UP000237105"/>
    </source>
</evidence>